<sequence length="140" mass="15403">MDLAVAEHYRADEVTCGLLVSGHLQRGDPETCRAQEEADQTLGVVNLSALPGHPATLRNEAATSPASPLPCPSEVPRWRHSIHYHAFLAIPPTDTSCGALRPLALFMADSVTLGWEYADWGKIRKLDIIKKSEKVIRFKC</sequence>
<dbReference type="EMBL" id="VSRR010002288">
    <property type="protein sequence ID" value="MPC30627.1"/>
    <property type="molecule type" value="Genomic_DNA"/>
</dbReference>
<reference evidence="1 2" key="1">
    <citation type="submission" date="2019-05" db="EMBL/GenBank/DDBJ databases">
        <title>Another draft genome of Portunus trituberculatus and its Hox gene families provides insights of decapod evolution.</title>
        <authorList>
            <person name="Jeong J.-H."/>
            <person name="Song I."/>
            <person name="Kim S."/>
            <person name="Choi T."/>
            <person name="Kim D."/>
            <person name="Ryu S."/>
            <person name="Kim W."/>
        </authorList>
    </citation>
    <scope>NUCLEOTIDE SEQUENCE [LARGE SCALE GENOMIC DNA]</scope>
    <source>
        <tissue evidence="1">Muscle</tissue>
    </source>
</reference>
<dbReference type="AlphaFoldDB" id="A0A5B7EB80"/>
<comment type="caution">
    <text evidence="1">The sequence shown here is derived from an EMBL/GenBank/DDBJ whole genome shotgun (WGS) entry which is preliminary data.</text>
</comment>
<gene>
    <name evidence="1" type="ORF">E2C01_023894</name>
</gene>
<dbReference type="Proteomes" id="UP000324222">
    <property type="component" value="Unassembled WGS sequence"/>
</dbReference>
<evidence type="ECO:0000313" key="1">
    <source>
        <dbReference type="EMBL" id="MPC30627.1"/>
    </source>
</evidence>
<keyword evidence="2" id="KW-1185">Reference proteome</keyword>
<accession>A0A5B7EB80</accession>
<name>A0A5B7EB80_PORTR</name>
<proteinExistence type="predicted"/>
<evidence type="ECO:0000313" key="2">
    <source>
        <dbReference type="Proteomes" id="UP000324222"/>
    </source>
</evidence>
<protein>
    <submittedName>
        <fullName evidence="1">Uncharacterized protein</fullName>
    </submittedName>
</protein>
<organism evidence="1 2">
    <name type="scientific">Portunus trituberculatus</name>
    <name type="common">Swimming crab</name>
    <name type="synonym">Neptunus trituberculatus</name>
    <dbReference type="NCBI Taxonomy" id="210409"/>
    <lineage>
        <taxon>Eukaryota</taxon>
        <taxon>Metazoa</taxon>
        <taxon>Ecdysozoa</taxon>
        <taxon>Arthropoda</taxon>
        <taxon>Crustacea</taxon>
        <taxon>Multicrustacea</taxon>
        <taxon>Malacostraca</taxon>
        <taxon>Eumalacostraca</taxon>
        <taxon>Eucarida</taxon>
        <taxon>Decapoda</taxon>
        <taxon>Pleocyemata</taxon>
        <taxon>Brachyura</taxon>
        <taxon>Eubrachyura</taxon>
        <taxon>Portunoidea</taxon>
        <taxon>Portunidae</taxon>
        <taxon>Portuninae</taxon>
        <taxon>Portunus</taxon>
    </lineage>
</organism>